<evidence type="ECO:0000313" key="1">
    <source>
        <dbReference type="EMBL" id="CAE7039904.1"/>
    </source>
</evidence>
<gene>
    <name evidence="1" type="ORF">SNAT2548_LOCUS4733</name>
</gene>
<dbReference type="OrthoDB" id="420912at2759"/>
<dbReference type="EMBL" id="CAJNDS010000292">
    <property type="protein sequence ID" value="CAE7039904.1"/>
    <property type="molecule type" value="Genomic_DNA"/>
</dbReference>
<sequence length="325" mass="36331">MALTRAPSAPSTPAAAAPAARAVAAARAVRESPRPGRSWMLPAPVMVLPVLGWRRATRNRGSRCLLQATVEVETPVETPLEVSPAKVDALKSLLKDVLEVKPPRQLDTFLQVLQASGYTILEDWREIGGDLHPFLLPVATRGEFDDDLEVCGLLIRTPNGKQLRPDEWQVVTQQPRKTKVVKLVALDISRYIVKQAEEATFRNKKQDLPIIEITKDVYDVRFKGEDRNALDKWLLLEVGAFPDVYKNLAMEHISNGDPMTGLVIADTMRETFGYDWAFPHAFVSSLLNSYFNGKKEMENRTIEASTCLHMMGILSFCLCAAQYKQ</sequence>
<comment type="caution">
    <text evidence="1">The sequence shown here is derived from an EMBL/GenBank/DDBJ whole genome shotgun (WGS) entry which is preliminary data.</text>
</comment>
<evidence type="ECO:0000313" key="2">
    <source>
        <dbReference type="Proteomes" id="UP000604046"/>
    </source>
</evidence>
<reference evidence="1" key="1">
    <citation type="submission" date="2021-02" db="EMBL/GenBank/DDBJ databases">
        <authorList>
            <person name="Dougan E. K."/>
            <person name="Rhodes N."/>
            <person name="Thang M."/>
            <person name="Chan C."/>
        </authorList>
    </citation>
    <scope>NUCLEOTIDE SEQUENCE</scope>
</reference>
<dbReference type="PANTHER" id="PTHR35115:SF1">
    <property type="entry name" value="PROTEIN IN CHLOROPLAST ATPASE BIOGENESIS, CHLOROPLASTIC"/>
    <property type="match status" value="1"/>
</dbReference>
<dbReference type="AlphaFoldDB" id="A0A812IL52"/>
<proteinExistence type="predicted"/>
<dbReference type="InterPro" id="IPR045287">
    <property type="entry name" value="PAB"/>
</dbReference>
<accession>A0A812IL52</accession>
<protein>
    <submittedName>
        <fullName evidence="1">Uncharacterized protein</fullName>
    </submittedName>
</protein>
<name>A0A812IL52_9DINO</name>
<dbReference type="PANTHER" id="PTHR35115">
    <property type="entry name" value="CYCLIN DELTA-3"/>
    <property type="match status" value="1"/>
</dbReference>
<dbReference type="Proteomes" id="UP000604046">
    <property type="component" value="Unassembled WGS sequence"/>
</dbReference>
<organism evidence="1 2">
    <name type="scientific">Symbiodinium natans</name>
    <dbReference type="NCBI Taxonomy" id="878477"/>
    <lineage>
        <taxon>Eukaryota</taxon>
        <taxon>Sar</taxon>
        <taxon>Alveolata</taxon>
        <taxon>Dinophyceae</taxon>
        <taxon>Suessiales</taxon>
        <taxon>Symbiodiniaceae</taxon>
        <taxon>Symbiodinium</taxon>
    </lineage>
</organism>
<keyword evidence="2" id="KW-1185">Reference proteome</keyword>